<comment type="caution">
    <text evidence="1">The sequence shown here is derived from an EMBL/GenBank/DDBJ whole genome shotgun (WGS) entry which is preliminary data.</text>
</comment>
<evidence type="ECO:0000313" key="2">
    <source>
        <dbReference type="Proteomes" id="UP000176583"/>
    </source>
</evidence>
<protein>
    <submittedName>
        <fullName evidence="1">Uncharacterized protein</fullName>
    </submittedName>
</protein>
<dbReference type="EMBL" id="MEUW01000020">
    <property type="protein sequence ID" value="OGC44447.1"/>
    <property type="molecule type" value="Genomic_DNA"/>
</dbReference>
<accession>A0A1F4UHQ3</accession>
<proteinExistence type="predicted"/>
<gene>
    <name evidence="1" type="ORF">A2V54_00295</name>
</gene>
<dbReference type="STRING" id="1802613.A2V54_00295"/>
<dbReference type="AlphaFoldDB" id="A0A1F4UHQ3"/>
<sequence length="201" mass="23306">MKIGVVLCYGLYGPERTDYSQYLDFVAQEIDKRGLKKVIICGGFNVPERPNDSEAATVQDYLLSVKPGFTNYILEEKSINTNQNLEFAAQSLGEEDEVVVYGDLIRLAKIIWTAMHFLLKVPKGEIYKSLHEFAYAKDLHKELPGEFNYRNLKVVGFDWPGRTKEETIRQIFATLLDVMELYDKEFERMGVEQRKKDYRLS</sequence>
<reference evidence="1 2" key="1">
    <citation type="journal article" date="2016" name="Nat. Commun.">
        <title>Thousands of microbial genomes shed light on interconnected biogeochemical processes in an aquifer system.</title>
        <authorList>
            <person name="Anantharaman K."/>
            <person name="Brown C.T."/>
            <person name="Hug L.A."/>
            <person name="Sharon I."/>
            <person name="Castelle C.J."/>
            <person name="Probst A.J."/>
            <person name="Thomas B.C."/>
            <person name="Singh A."/>
            <person name="Wilkins M.J."/>
            <person name="Karaoz U."/>
            <person name="Brodie E.L."/>
            <person name="Williams K.H."/>
            <person name="Hubbard S.S."/>
            <person name="Banfield J.F."/>
        </authorList>
    </citation>
    <scope>NUCLEOTIDE SEQUENCE [LARGE SCALE GENOMIC DNA]</scope>
</reference>
<name>A0A1F4UHQ3_UNCKA</name>
<evidence type="ECO:0000313" key="1">
    <source>
        <dbReference type="EMBL" id="OGC44447.1"/>
    </source>
</evidence>
<organism evidence="1 2">
    <name type="scientific">candidate division WWE3 bacterium RBG_19FT_COMBO_53_11</name>
    <dbReference type="NCBI Taxonomy" id="1802613"/>
    <lineage>
        <taxon>Bacteria</taxon>
        <taxon>Katanobacteria</taxon>
    </lineage>
</organism>
<dbReference type="Proteomes" id="UP000176583">
    <property type="component" value="Unassembled WGS sequence"/>
</dbReference>